<keyword evidence="1" id="KW-0285">Flavoprotein</keyword>
<keyword evidence="4" id="KW-1185">Reference proteome</keyword>
<sequence length="370" mass="41496">MKKDEYNLNVLDNSLDTFHSAGLIIEDNVEEGVFHIKDDLLLTLSHTGLPDKYNPWRDHAASLPFDMRHFPTYLRVVEYISRADASCLLALPGTSLACRAMLLLGDDAQQDHFFSRFLTQPTWTFFAVSEPEVGSDAASITTRLDHAEQGLTLTGSKMFIGGAQMASIGLAFARHDDRPQLIMVEPKQAPEAITVEPLAAYGLAGAGLSRITFDAFPVQPEQILGLTASPLRQGINALTQVFEKHRPLVAAMALGTARGFLEALAQEDIHEKDLWRQYHSLHTRLMEVGDHFHQARSRVWQTSQIKRQATAFVERVAHRLPHLLPTEYWGNQPGLMKRYRDAFAFEYMEGTSNIHLLNGWCGFLADKEKG</sequence>
<dbReference type="EMBL" id="FNQS01000009">
    <property type="protein sequence ID" value="SEA83302.1"/>
    <property type="molecule type" value="Genomic_DNA"/>
</dbReference>
<reference evidence="3 4" key="1">
    <citation type="submission" date="2016-10" db="EMBL/GenBank/DDBJ databases">
        <authorList>
            <person name="de Groot N.N."/>
        </authorList>
    </citation>
    <scope>NUCLEOTIDE SEQUENCE [LARGE SCALE GENOMIC DNA]</scope>
    <source>
        <strain evidence="3 4">ATCC 29281</strain>
    </source>
</reference>
<dbReference type="InterPro" id="IPR009100">
    <property type="entry name" value="AcylCoA_DH/oxidase_NM_dom_sf"/>
</dbReference>
<dbReference type="GO" id="GO:0046359">
    <property type="term" value="P:butyrate catabolic process"/>
    <property type="evidence" value="ECO:0007669"/>
    <property type="project" value="TreeGrafter"/>
</dbReference>
<dbReference type="PANTHER" id="PTHR43884">
    <property type="entry name" value="ACYL-COA DEHYDROGENASE"/>
    <property type="match status" value="1"/>
</dbReference>
<gene>
    <name evidence="3" type="ORF">SAMN02982996_02637</name>
</gene>
<dbReference type="InterPro" id="IPR037069">
    <property type="entry name" value="AcylCoA_DH/ox_N_sf"/>
</dbReference>
<dbReference type="Gene3D" id="1.10.540.10">
    <property type="entry name" value="Acyl-CoA dehydrogenase/oxidase, N-terminal domain"/>
    <property type="match status" value="1"/>
</dbReference>
<dbReference type="GO" id="GO:0033539">
    <property type="term" value="P:fatty acid beta-oxidation using acyl-CoA dehydrogenase"/>
    <property type="evidence" value="ECO:0007669"/>
    <property type="project" value="TreeGrafter"/>
</dbReference>
<dbReference type="InterPro" id="IPR046373">
    <property type="entry name" value="Acyl-CoA_Oxase/DH_mid-dom_sf"/>
</dbReference>
<evidence type="ECO:0000256" key="1">
    <source>
        <dbReference type="ARBA" id="ARBA00022630"/>
    </source>
</evidence>
<proteinExistence type="predicted"/>
<feature type="domain" description="Acyl-CoA oxidase/dehydrogenase middle" evidence="2">
    <location>
        <begin position="126"/>
        <end position="214"/>
    </location>
</feature>
<dbReference type="SUPFAM" id="SSF56645">
    <property type="entry name" value="Acyl-CoA dehydrogenase NM domain-like"/>
    <property type="match status" value="1"/>
</dbReference>
<dbReference type="Gene3D" id="2.40.110.10">
    <property type="entry name" value="Butyryl-CoA Dehydrogenase, subunit A, domain 2"/>
    <property type="match status" value="1"/>
</dbReference>
<dbReference type="GO" id="GO:0003995">
    <property type="term" value="F:acyl-CoA dehydrogenase activity"/>
    <property type="evidence" value="ECO:0007669"/>
    <property type="project" value="TreeGrafter"/>
</dbReference>
<name>A0A1H4EGE6_9GAMM</name>
<organism evidence="3 4">
    <name type="scientific">Lonsdalea quercina</name>
    <dbReference type="NCBI Taxonomy" id="71657"/>
    <lineage>
        <taxon>Bacteria</taxon>
        <taxon>Pseudomonadati</taxon>
        <taxon>Pseudomonadota</taxon>
        <taxon>Gammaproteobacteria</taxon>
        <taxon>Enterobacterales</taxon>
        <taxon>Pectobacteriaceae</taxon>
        <taxon>Lonsdalea</taxon>
    </lineage>
</organism>
<evidence type="ECO:0000259" key="2">
    <source>
        <dbReference type="Pfam" id="PF02770"/>
    </source>
</evidence>
<accession>A0A1H4EGE6</accession>
<dbReference type="SUPFAM" id="SSF47203">
    <property type="entry name" value="Acyl-CoA dehydrogenase C-terminal domain-like"/>
    <property type="match status" value="1"/>
</dbReference>
<dbReference type="STRING" id="71657.SAMN02982996_02637"/>
<dbReference type="AlphaFoldDB" id="A0A1H4EGE6"/>
<dbReference type="Pfam" id="PF02770">
    <property type="entry name" value="Acyl-CoA_dh_M"/>
    <property type="match status" value="1"/>
</dbReference>
<dbReference type="Proteomes" id="UP000187280">
    <property type="component" value="Unassembled WGS sequence"/>
</dbReference>
<evidence type="ECO:0000313" key="4">
    <source>
        <dbReference type="Proteomes" id="UP000187280"/>
    </source>
</evidence>
<dbReference type="Gene3D" id="1.20.140.10">
    <property type="entry name" value="Butyryl-CoA Dehydrogenase, subunit A, domain 3"/>
    <property type="match status" value="1"/>
</dbReference>
<dbReference type="eggNOG" id="COG1960">
    <property type="taxonomic scope" value="Bacteria"/>
</dbReference>
<dbReference type="InterPro" id="IPR036250">
    <property type="entry name" value="AcylCo_DH-like_C"/>
</dbReference>
<dbReference type="GO" id="GO:0050660">
    <property type="term" value="F:flavin adenine dinucleotide binding"/>
    <property type="evidence" value="ECO:0007669"/>
    <property type="project" value="InterPro"/>
</dbReference>
<dbReference type="RefSeq" id="WP_051625443.1">
    <property type="nucleotide sequence ID" value="NZ_FNQS01000009.1"/>
</dbReference>
<dbReference type="PANTHER" id="PTHR43884:SF12">
    <property type="entry name" value="ISOVALERYL-COA DEHYDROGENASE, MITOCHONDRIAL-RELATED"/>
    <property type="match status" value="1"/>
</dbReference>
<dbReference type="GeneID" id="97765488"/>
<evidence type="ECO:0000313" key="3">
    <source>
        <dbReference type="EMBL" id="SEA83302.1"/>
    </source>
</evidence>
<dbReference type="InterPro" id="IPR006091">
    <property type="entry name" value="Acyl-CoA_Oxase/DH_mid-dom"/>
</dbReference>
<protein>
    <submittedName>
        <fullName evidence="3">Acyl-CoA dehydrogenase</fullName>
    </submittedName>
</protein>